<comment type="caution">
    <text evidence="2">The sequence shown here is derived from an EMBL/GenBank/DDBJ whole genome shotgun (WGS) entry which is preliminary data.</text>
</comment>
<dbReference type="SUPFAM" id="SSF56672">
    <property type="entry name" value="DNA/RNA polymerases"/>
    <property type="match status" value="1"/>
</dbReference>
<proteinExistence type="predicted"/>
<dbReference type="PANTHER" id="PTHR33064">
    <property type="entry name" value="POL PROTEIN"/>
    <property type="match status" value="1"/>
</dbReference>
<accession>A0A9J5Z4Q3</accession>
<feature type="region of interest" description="Disordered" evidence="1">
    <location>
        <begin position="152"/>
        <end position="183"/>
    </location>
</feature>
<name>A0A9J5Z4Q3_SOLCO</name>
<feature type="compositionally biased region" description="Low complexity" evidence="1">
    <location>
        <begin position="160"/>
        <end position="182"/>
    </location>
</feature>
<dbReference type="AlphaFoldDB" id="A0A9J5Z4Q3"/>
<dbReference type="InterPro" id="IPR043128">
    <property type="entry name" value="Rev_trsase/Diguanyl_cyclase"/>
</dbReference>
<dbReference type="Gene3D" id="3.30.70.270">
    <property type="match status" value="1"/>
</dbReference>
<sequence>MSLFQTEVRFLGHFICQGKITPIKQSIDFASKFPDVITDRTQLQRFLRSLNYISPFYKYQSSDVAPLYDRLKKNHKTPWIDSLTNLIKNIKLRVKSLSCLTIANPTWQKIVETDASNIEKRLITLLKVLPLNRDMKEVICWKIIDGMMEPPWVTKGRGKGNNPRGRGRYSLSSSRSSYGSSSNTPIIQKEGMSLFNLNSKAQDAASSIHLEDIPENNPLYA</sequence>
<evidence type="ECO:0000313" key="3">
    <source>
        <dbReference type="Proteomes" id="UP000824120"/>
    </source>
</evidence>
<keyword evidence="3" id="KW-1185">Reference proteome</keyword>
<dbReference type="PANTHER" id="PTHR33064:SF37">
    <property type="entry name" value="RIBONUCLEASE H"/>
    <property type="match status" value="1"/>
</dbReference>
<dbReference type="OrthoDB" id="1742525at2759"/>
<gene>
    <name evidence="2" type="ORF">H5410_027904</name>
</gene>
<organism evidence="2 3">
    <name type="scientific">Solanum commersonii</name>
    <name type="common">Commerson's wild potato</name>
    <name type="synonym">Commerson's nightshade</name>
    <dbReference type="NCBI Taxonomy" id="4109"/>
    <lineage>
        <taxon>Eukaryota</taxon>
        <taxon>Viridiplantae</taxon>
        <taxon>Streptophyta</taxon>
        <taxon>Embryophyta</taxon>
        <taxon>Tracheophyta</taxon>
        <taxon>Spermatophyta</taxon>
        <taxon>Magnoliopsida</taxon>
        <taxon>eudicotyledons</taxon>
        <taxon>Gunneridae</taxon>
        <taxon>Pentapetalae</taxon>
        <taxon>asterids</taxon>
        <taxon>lamiids</taxon>
        <taxon>Solanales</taxon>
        <taxon>Solanaceae</taxon>
        <taxon>Solanoideae</taxon>
        <taxon>Solaneae</taxon>
        <taxon>Solanum</taxon>
    </lineage>
</organism>
<protein>
    <submittedName>
        <fullName evidence="2">Uncharacterized protein</fullName>
    </submittedName>
</protein>
<reference evidence="2 3" key="1">
    <citation type="submission" date="2020-09" db="EMBL/GenBank/DDBJ databases">
        <title>De no assembly of potato wild relative species, Solanum commersonii.</title>
        <authorList>
            <person name="Cho K."/>
        </authorList>
    </citation>
    <scope>NUCLEOTIDE SEQUENCE [LARGE SCALE GENOMIC DNA]</scope>
    <source>
        <strain evidence="2">LZ3.2</strain>
        <tissue evidence="2">Leaf</tissue>
    </source>
</reference>
<dbReference type="InterPro" id="IPR051320">
    <property type="entry name" value="Viral_Replic_Matur_Polypro"/>
</dbReference>
<evidence type="ECO:0000256" key="1">
    <source>
        <dbReference type="SAM" id="MobiDB-lite"/>
    </source>
</evidence>
<dbReference type="InterPro" id="IPR043502">
    <property type="entry name" value="DNA/RNA_pol_sf"/>
</dbReference>
<dbReference type="Proteomes" id="UP000824120">
    <property type="component" value="Chromosome 5"/>
</dbReference>
<dbReference type="EMBL" id="JACXVP010000005">
    <property type="protein sequence ID" value="KAG5606412.1"/>
    <property type="molecule type" value="Genomic_DNA"/>
</dbReference>
<evidence type="ECO:0000313" key="2">
    <source>
        <dbReference type="EMBL" id="KAG5606412.1"/>
    </source>
</evidence>